<feature type="transmembrane region" description="Helical" evidence="1">
    <location>
        <begin position="62"/>
        <end position="85"/>
    </location>
</feature>
<comment type="caution">
    <text evidence="2">The sequence shown here is derived from an EMBL/GenBank/DDBJ whole genome shotgun (WGS) entry which is preliminary data.</text>
</comment>
<dbReference type="Proteomes" id="UP001296873">
    <property type="component" value="Unassembled WGS sequence"/>
</dbReference>
<sequence length="157" mass="16341">MLTAALSALADWPVAQALTQGRWSYAAVSALHVLGIALLVGGILPLDLRLLGLWRSVEMRPLAAVLTPMAAAGLLLAVVTGVLLFSVRPLEYAQVPVLWGKLALIALGATGALAFRLRVGRDPDRAGRRLRALAGIGSIVAWLGALACGRLIAFTGS</sequence>
<protein>
    <recommendedName>
        <fullName evidence="4">DUF2214 domain-containing protein</fullName>
    </recommendedName>
</protein>
<evidence type="ECO:0000313" key="3">
    <source>
        <dbReference type="Proteomes" id="UP001296873"/>
    </source>
</evidence>
<keyword evidence="3" id="KW-1185">Reference proteome</keyword>
<feature type="transmembrane region" description="Helical" evidence="1">
    <location>
        <begin position="27"/>
        <end position="50"/>
    </location>
</feature>
<dbReference type="EMBL" id="NRRL01000002">
    <property type="protein sequence ID" value="MBK1666781.1"/>
    <property type="molecule type" value="Genomic_DNA"/>
</dbReference>
<name>A0ABS1D8P5_9PROT</name>
<feature type="transmembrane region" description="Helical" evidence="1">
    <location>
        <begin position="130"/>
        <end position="153"/>
    </location>
</feature>
<keyword evidence="1" id="KW-0812">Transmembrane</keyword>
<organism evidence="2 3">
    <name type="scientific">Rhodovibrio sodomensis</name>
    <dbReference type="NCBI Taxonomy" id="1088"/>
    <lineage>
        <taxon>Bacteria</taxon>
        <taxon>Pseudomonadati</taxon>
        <taxon>Pseudomonadota</taxon>
        <taxon>Alphaproteobacteria</taxon>
        <taxon>Rhodospirillales</taxon>
        <taxon>Rhodovibrionaceae</taxon>
        <taxon>Rhodovibrio</taxon>
    </lineage>
</organism>
<accession>A0ABS1D8P5</accession>
<reference evidence="2 3" key="1">
    <citation type="journal article" date="2020" name="Microorganisms">
        <title>Osmotic Adaptation and Compatible Solute Biosynthesis of Phototrophic Bacteria as Revealed from Genome Analyses.</title>
        <authorList>
            <person name="Imhoff J.F."/>
            <person name="Rahn T."/>
            <person name="Kunzel S."/>
            <person name="Keller A."/>
            <person name="Neulinger S.C."/>
        </authorList>
    </citation>
    <scope>NUCLEOTIDE SEQUENCE [LARGE SCALE GENOMIC DNA]</scope>
    <source>
        <strain evidence="2 3">DSM 9895</strain>
    </source>
</reference>
<proteinExistence type="predicted"/>
<gene>
    <name evidence="2" type="ORF">CKO28_01825</name>
</gene>
<keyword evidence="1" id="KW-1133">Transmembrane helix</keyword>
<evidence type="ECO:0008006" key="4">
    <source>
        <dbReference type="Google" id="ProtNLM"/>
    </source>
</evidence>
<evidence type="ECO:0000256" key="1">
    <source>
        <dbReference type="SAM" id="Phobius"/>
    </source>
</evidence>
<keyword evidence="1" id="KW-0472">Membrane</keyword>
<evidence type="ECO:0000313" key="2">
    <source>
        <dbReference type="EMBL" id="MBK1666781.1"/>
    </source>
</evidence>
<feature type="transmembrane region" description="Helical" evidence="1">
    <location>
        <begin position="97"/>
        <end position="118"/>
    </location>
</feature>